<dbReference type="InterPro" id="IPR008972">
    <property type="entry name" value="Cupredoxin"/>
</dbReference>
<name>I0WLZ1_RHOOP</name>
<dbReference type="AlphaFoldDB" id="I0WLZ1"/>
<evidence type="ECO:0000313" key="2">
    <source>
        <dbReference type="Proteomes" id="UP000006447"/>
    </source>
</evidence>
<dbReference type="SUPFAM" id="SSF49503">
    <property type="entry name" value="Cupredoxins"/>
    <property type="match status" value="1"/>
</dbReference>
<dbReference type="PATRIC" id="fig|1165867.3.peg.4833"/>
<gene>
    <name evidence="1" type="ORF">W59_23685</name>
</gene>
<dbReference type="Proteomes" id="UP000006447">
    <property type="component" value="Unassembled WGS sequence"/>
</dbReference>
<accession>I0WLZ1</accession>
<dbReference type="EMBL" id="AJJH01000135">
    <property type="protein sequence ID" value="EID77407.1"/>
    <property type="molecule type" value="Genomic_DNA"/>
</dbReference>
<sequence>MTDPVIAEIEHNTFPLVSVPKGTFVVWRNKDSVVHSAEMNPDAEPYFTAGALHPGEDSTPVYFGTPGTYDYVCRYHHGMRGRITVTDDGEPNVTTGHPGHHDGHMTHYHGFVTGGQSASRLFMSHTPVMADARHRFQVILQGSIVEPEHVRAYEEARKGEFGCARWQVFHAHQDMEKIGLGEVSLLPKSAITYSPDGVREIDVPGLPTFETPVRIDRVLHFHRFEPEDKYPSDGLTYILYGDAKEVFMDHHITRAPNFHSVVKLGSPPSFWKGEGTMNITIPSKRIQEVSKQLPRVAYLDNAFHLAWLPPAGLTKPADPLIRRDESAPVYEVQLGDGSPGEIEIGAFLHFDVRLLNGGVFLPNED</sequence>
<evidence type="ECO:0008006" key="3">
    <source>
        <dbReference type="Google" id="ProtNLM"/>
    </source>
</evidence>
<comment type="caution">
    <text evidence="1">The sequence shown here is derived from an EMBL/GenBank/DDBJ whole genome shotgun (WGS) entry which is preliminary data.</text>
</comment>
<evidence type="ECO:0000313" key="1">
    <source>
        <dbReference type="EMBL" id="EID77407.1"/>
    </source>
</evidence>
<reference evidence="1 2" key="1">
    <citation type="journal article" date="2012" name="J. Bacteriol.">
        <title>Draft genome sequence of the nitrophenol-degrading actinomycete Rhodococcus imtechensis RKJ300.</title>
        <authorList>
            <person name="Vikram S."/>
            <person name="Kumar S."/>
            <person name="Subramanian S."/>
            <person name="Raghava G.P."/>
        </authorList>
    </citation>
    <scope>NUCLEOTIDE SEQUENCE [LARGE SCALE GENOMIC DNA]</scope>
    <source>
        <strain evidence="1 2">RKJ300</strain>
    </source>
</reference>
<organism evidence="1 2">
    <name type="scientific">Rhodococcus opacus RKJ300 = JCM 13270</name>
    <dbReference type="NCBI Taxonomy" id="1165867"/>
    <lineage>
        <taxon>Bacteria</taxon>
        <taxon>Bacillati</taxon>
        <taxon>Actinomycetota</taxon>
        <taxon>Actinomycetes</taxon>
        <taxon>Mycobacteriales</taxon>
        <taxon>Nocardiaceae</taxon>
        <taxon>Rhodococcus</taxon>
    </lineage>
</organism>
<protein>
    <recommendedName>
        <fullName evidence="3">Blue (type 1) copper domain-containing protein</fullName>
    </recommendedName>
</protein>
<dbReference type="Gene3D" id="2.60.40.420">
    <property type="entry name" value="Cupredoxins - blue copper proteins"/>
    <property type="match status" value="1"/>
</dbReference>
<proteinExistence type="predicted"/>